<organism evidence="11 12">
    <name type="scientific">Lecanosticta acicola</name>
    <dbReference type="NCBI Taxonomy" id="111012"/>
    <lineage>
        <taxon>Eukaryota</taxon>
        <taxon>Fungi</taxon>
        <taxon>Dikarya</taxon>
        <taxon>Ascomycota</taxon>
        <taxon>Pezizomycotina</taxon>
        <taxon>Dothideomycetes</taxon>
        <taxon>Dothideomycetidae</taxon>
        <taxon>Mycosphaerellales</taxon>
        <taxon>Mycosphaerellaceae</taxon>
        <taxon>Lecanosticta</taxon>
    </lineage>
</organism>
<comment type="catalytic activity">
    <reaction evidence="9">
        <text>L-isoleucine + 2-oxoglutarate = (S)-3-methyl-2-oxopentanoate + L-glutamate</text>
        <dbReference type="Rhea" id="RHEA:24801"/>
        <dbReference type="ChEBI" id="CHEBI:16810"/>
        <dbReference type="ChEBI" id="CHEBI:29985"/>
        <dbReference type="ChEBI" id="CHEBI:35146"/>
        <dbReference type="ChEBI" id="CHEBI:58045"/>
        <dbReference type="EC" id="2.6.1.42"/>
    </reaction>
</comment>
<evidence type="ECO:0000256" key="3">
    <source>
        <dbReference type="ARBA" id="ARBA00022576"/>
    </source>
</evidence>
<dbReference type="PIRSF" id="PIRSF006468">
    <property type="entry name" value="BCAT1"/>
    <property type="match status" value="1"/>
</dbReference>
<dbReference type="GO" id="GO:0009098">
    <property type="term" value="P:L-leucine biosynthetic process"/>
    <property type="evidence" value="ECO:0007669"/>
    <property type="project" value="TreeGrafter"/>
</dbReference>
<comment type="catalytic activity">
    <reaction evidence="9">
        <text>L-valine + 2-oxoglutarate = 3-methyl-2-oxobutanoate + L-glutamate</text>
        <dbReference type="Rhea" id="RHEA:24813"/>
        <dbReference type="ChEBI" id="CHEBI:11851"/>
        <dbReference type="ChEBI" id="CHEBI:16810"/>
        <dbReference type="ChEBI" id="CHEBI:29985"/>
        <dbReference type="ChEBI" id="CHEBI:57762"/>
        <dbReference type="EC" id="2.6.1.42"/>
    </reaction>
</comment>
<proteinExistence type="inferred from homology"/>
<evidence type="ECO:0000256" key="4">
    <source>
        <dbReference type="ARBA" id="ARBA00022679"/>
    </source>
</evidence>
<reference evidence="11" key="1">
    <citation type="submission" date="2023-11" db="EMBL/GenBank/DDBJ databases">
        <authorList>
            <person name="Alioto T."/>
            <person name="Alioto T."/>
            <person name="Gomez Garrido J."/>
        </authorList>
    </citation>
    <scope>NUCLEOTIDE SEQUENCE</scope>
</reference>
<keyword evidence="5 8" id="KW-0663">Pyridoxal phosphate</keyword>
<comment type="cofactor">
    <cofactor evidence="1 8">
        <name>pyridoxal 5'-phosphate</name>
        <dbReference type="ChEBI" id="CHEBI:597326"/>
    </cofactor>
</comment>
<dbReference type="Pfam" id="PF01063">
    <property type="entry name" value="Aminotran_4"/>
    <property type="match status" value="1"/>
</dbReference>
<accession>A0AAI8YWB2</accession>
<evidence type="ECO:0000256" key="8">
    <source>
        <dbReference type="RuleBase" id="RU004516"/>
    </source>
</evidence>
<dbReference type="PANTHER" id="PTHR11825">
    <property type="entry name" value="SUBGROUP IIII AMINOTRANSFERASE"/>
    <property type="match status" value="1"/>
</dbReference>
<dbReference type="PROSITE" id="PS00770">
    <property type="entry name" value="AA_TRANSFER_CLASS_4"/>
    <property type="match status" value="1"/>
</dbReference>
<dbReference type="Gene3D" id="3.20.10.10">
    <property type="entry name" value="D-amino Acid Aminotransferase, subunit A, domain 2"/>
    <property type="match status" value="1"/>
</dbReference>
<dbReference type="InterPro" id="IPR001544">
    <property type="entry name" value="Aminotrans_IV"/>
</dbReference>
<dbReference type="InterPro" id="IPR005786">
    <property type="entry name" value="B_amino_transII"/>
</dbReference>
<evidence type="ECO:0000256" key="9">
    <source>
        <dbReference type="RuleBase" id="RU004517"/>
    </source>
</evidence>
<gene>
    <name evidence="11" type="ORF">LECACI_7A003177</name>
</gene>
<keyword evidence="12" id="KW-1185">Reference proteome</keyword>
<feature type="modified residue" description="N6-(pyridoxal phosphate)lysine" evidence="6">
    <location>
        <position position="229"/>
    </location>
</feature>
<comment type="caution">
    <text evidence="11">The sequence shown here is derived from an EMBL/GenBank/DDBJ whole genome shotgun (WGS) entry which is preliminary data.</text>
</comment>
<dbReference type="GO" id="GO:0005739">
    <property type="term" value="C:mitochondrion"/>
    <property type="evidence" value="ECO:0007669"/>
    <property type="project" value="TreeGrafter"/>
</dbReference>
<feature type="compositionally biased region" description="Low complexity" evidence="10">
    <location>
        <begin position="13"/>
        <end position="23"/>
    </location>
</feature>
<evidence type="ECO:0000256" key="7">
    <source>
        <dbReference type="RuleBase" id="RU004106"/>
    </source>
</evidence>
<comment type="catalytic activity">
    <reaction evidence="9">
        <text>L-leucine + 2-oxoglutarate = 4-methyl-2-oxopentanoate + L-glutamate</text>
        <dbReference type="Rhea" id="RHEA:18321"/>
        <dbReference type="ChEBI" id="CHEBI:16810"/>
        <dbReference type="ChEBI" id="CHEBI:17865"/>
        <dbReference type="ChEBI" id="CHEBI:29985"/>
        <dbReference type="ChEBI" id="CHEBI:57427"/>
        <dbReference type="EC" id="2.6.1.42"/>
    </reaction>
</comment>
<dbReference type="AlphaFoldDB" id="A0AAI8YWB2"/>
<comment type="similarity">
    <text evidence="2 7">Belongs to the class-IV pyridoxal-phosphate-dependent aminotransferase family.</text>
</comment>
<evidence type="ECO:0000313" key="12">
    <source>
        <dbReference type="Proteomes" id="UP001296104"/>
    </source>
</evidence>
<protein>
    <recommendedName>
        <fullName evidence="9">Branched-chain-amino-acid aminotransferase</fullName>
        <ecNumber evidence="9">2.6.1.42</ecNumber>
    </recommendedName>
</protein>
<dbReference type="EC" id="2.6.1.42" evidence="9"/>
<keyword evidence="9" id="KW-0100">Branched-chain amino acid biosynthesis</keyword>
<keyword evidence="3 9" id="KW-0032">Aminotransferase</keyword>
<dbReference type="Proteomes" id="UP001296104">
    <property type="component" value="Unassembled WGS sequence"/>
</dbReference>
<dbReference type="SUPFAM" id="SSF56752">
    <property type="entry name" value="D-aminoacid aminotransferase-like PLP-dependent enzymes"/>
    <property type="match status" value="1"/>
</dbReference>
<feature type="region of interest" description="Disordered" evidence="10">
    <location>
        <begin position="1"/>
        <end position="30"/>
    </location>
</feature>
<dbReference type="InterPro" id="IPR043132">
    <property type="entry name" value="BCAT-like_C"/>
</dbReference>
<evidence type="ECO:0000256" key="10">
    <source>
        <dbReference type="SAM" id="MobiDB-lite"/>
    </source>
</evidence>
<keyword evidence="9" id="KW-0028">Amino-acid biosynthesis</keyword>
<evidence type="ECO:0000256" key="5">
    <source>
        <dbReference type="ARBA" id="ARBA00022898"/>
    </source>
</evidence>
<evidence type="ECO:0000256" key="2">
    <source>
        <dbReference type="ARBA" id="ARBA00009320"/>
    </source>
</evidence>
<name>A0AAI8YWB2_9PEZI</name>
<sequence length="406" mass="44667">MAERPKLNRLDASLRTTTLTSDPRPLPSPDSPELRLLEYHTDHMITVSWNFRTGWSAPSLQPHGPIPIAPSASALQFATECFEGLKLFRGPDGNLRLFRAIDNCERMRRSAARVALPDFEAAELQKLIVALCALEAPKWLPKEKGEGVLYVRPTLLGTDAALATPRPRSAILVVFLTAFPNLSAPPPSPIGKLSAEGQNAILPGRRSMKLLASDNQQVRAWPGGFGNFKVGANYGPALMMQEQAKTQGFDQVLWLFGAERYITEAGSSNFFVVLRKDDGETWELVTAPLEQEVILPGIMRASILQLATERLQQAVADVVRIEVVERPLTVLELIGAHAQGKIVEAFVSGTALFITPVGVIRSEGRDLDINCEPVDGLLCSQILRNWLLSIMNGKEQHEWAQVVREA</sequence>
<dbReference type="Gene3D" id="3.30.470.10">
    <property type="match status" value="1"/>
</dbReference>
<evidence type="ECO:0000256" key="6">
    <source>
        <dbReference type="PIRSR" id="PIRSR006468-1"/>
    </source>
</evidence>
<dbReference type="GO" id="GO:0009099">
    <property type="term" value="P:L-valine biosynthetic process"/>
    <property type="evidence" value="ECO:0007669"/>
    <property type="project" value="TreeGrafter"/>
</dbReference>
<evidence type="ECO:0000256" key="1">
    <source>
        <dbReference type="ARBA" id="ARBA00001933"/>
    </source>
</evidence>
<evidence type="ECO:0000313" key="11">
    <source>
        <dbReference type="EMBL" id="CAK3945488.1"/>
    </source>
</evidence>
<dbReference type="InterPro" id="IPR018300">
    <property type="entry name" value="Aminotrans_IV_CS"/>
</dbReference>
<dbReference type="InterPro" id="IPR043131">
    <property type="entry name" value="BCAT-like_N"/>
</dbReference>
<dbReference type="InterPro" id="IPR036038">
    <property type="entry name" value="Aminotransferase-like"/>
</dbReference>
<dbReference type="PANTHER" id="PTHR11825:SF69">
    <property type="entry name" value="BRANCHED-CHAIN-AMINO-ACID AMINOTRANSFERASE"/>
    <property type="match status" value="1"/>
</dbReference>
<dbReference type="EMBL" id="CAVMBE010000015">
    <property type="protein sequence ID" value="CAK3945488.1"/>
    <property type="molecule type" value="Genomic_DNA"/>
</dbReference>
<dbReference type="GO" id="GO:0004084">
    <property type="term" value="F:branched-chain-amino-acid transaminase activity"/>
    <property type="evidence" value="ECO:0007669"/>
    <property type="project" value="UniProtKB-EC"/>
</dbReference>
<keyword evidence="4 9" id="KW-0808">Transferase</keyword>